<sequence>MTGLSPAEQAQINISVGGVVVSNYLSYLTMGIILSAGIWSYDWAVANYANPAALGFIHWAIPAESFLVGTCGLTVQLFYAWRLWMMTMRKNWILPGVIGCLSTLGWCTICWEVHFIAMHTLISDLSLILPVAWIWLGSSVGADVLITISMIYYLDLRYRIKQHKMQQNQASHHAPRRFRRLIVRTVECNLLSLFGQAIALSLFTDSSIGFYFSITNMMLSKVYTFSLLVSLNIRRSDNAHGTSNGGFYSPRGRGGVESTALSDLHSTVAFPSTLITADTQQETSANWQVQTTGPPFNANEFSEFETNFVSSHNEAATRAV</sequence>
<accession>A0A6A4GQF7</accession>
<feature type="transmembrane region" description="Helical" evidence="1">
    <location>
        <begin position="181"/>
        <end position="202"/>
    </location>
</feature>
<feature type="transmembrane region" description="Helical" evidence="1">
    <location>
        <begin position="92"/>
        <end position="117"/>
    </location>
</feature>
<gene>
    <name evidence="3" type="ORF">BT96DRAFT_981196</name>
</gene>
<feature type="domain" description="DUF6534" evidence="2">
    <location>
        <begin position="139"/>
        <end position="236"/>
    </location>
</feature>
<keyword evidence="1" id="KW-1133">Transmembrane helix</keyword>
<evidence type="ECO:0000313" key="3">
    <source>
        <dbReference type="EMBL" id="KAE9388012.1"/>
    </source>
</evidence>
<evidence type="ECO:0000256" key="1">
    <source>
        <dbReference type="SAM" id="Phobius"/>
    </source>
</evidence>
<keyword evidence="1" id="KW-0472">Membrane</keyword>
<evidence type="ECO:0000313" key="4">
    <source>
        <dbReference type="Proteomes" id="UP000799118"/>
    </source>
</evidence>
<dbReference type="Pfam" id="PF20152">
    <property type="entry name" value="DUF6534"/>
    <property type="match status" value="1"/>
</dbReference>
<dbReference type="PANTHER" id="PTHR40465:SF1">
    <property type="entry name" value="DUF6534 DOMAIN-CONTAINING PROTEIN"/>
    <property type="match status" value="1"/>
</dbReference>
<dbReference type="InterPro" id="IPR045339">
    <property type="entry name" value="DUF6534"/>
</dbReference>
<proteinExistence type="predicted"/>
<reference evidence="3" key="1">
    <citation type="journal article" date="2019" name="Environ. Microbiol.">
        <title>Fungal ecological strategies reflected in gene transcription - a case study of two litter decomposers.</title>
        <authorList>
            <person name="Barbi F."/>
            <person name="Kohler A."/>
            <person name="Barry K."/>
            <person name="Baskaran P."/>
            <person name="Daum C."/>
            <person name="Fauchery L."/>
            <person name="Ihrmark K."/>
            <person name="Kuo A."/>
            <person name="LaButti K."/>
            <person name="Lipzen A."/>
            <person name="Morin E."/>
            <person name="Grigoriev I.V."/>
            <person name="Henrissat B."/>
            <person name="Lindahl B."/>
            <person name="Martin F."/>
        </authorList>
    </citation>
    <scope>NUCLEOTIDE SEQUENCE</scope>
    <source>
        <strain evidence="3">JB14</strain>
    </source>
</reference>
<dbReference type="AlphaFoldDB" id="A0A6A4GQF7"/>
<evidence type="ECO:0000259" key="2">
    <source>
        <dbReference type="Pfam" id="PF20152"/>
    </source>
</evidence>
<keyword evidence="1" id="KW-0812">Transmembrane</keyword>
<dbReference type="Proteomes" id="UP000799118">
    <property type="component" value="Unassembled WGS sequence"/>
</dbReference>
<name>A0A6A4GQF7_9AGAR</name>
<feature type="transmembrane region" description="Helical" evidence="1">
    <location>
        <begin position="132"/>
        <end position="154"/>
    </location>
</feature>
<dbReference type="EMBL" id="ML769766">
    <property type="protein sequence ID" value="KAE9388012.1"/>
    <property type="molecule type" value="Genomic_DNA"/>
</dbReference>
<feature type="transmembrane region" description="Helical" evidence="1">
    <location>
        <begin position="208"/>
        <end position="229"/>
    </location>
</feature>
<dbReference type="PANTHER" id="PTHR40465">
    <property type="entry name" value="CHROMOSOME 1, WHOLE GENOME SHOTGUN SEQUENCE"/>
    <property type="match status" value="1"/>
</dbReference>
<organism evidence="3 4">
    <name type="scientific">Gymnopus androsaceus JB14</name>
    <dbReference type="NCBI Taxonomy" id="1447944"/>
    <lineage>
        <taxon>Eukaryota</taxon>
        <taxon>Fungi</taxon>
        <taxon>Dikarya</taxon>
        <taxon>Basidiomycota</taxon>
        <taxon>Agaricomycotina</taxon>
        <taxon>Agaricomycetes</taxon>
        <taxon>Agaricomycetidae</taxon>
        <taxon>Agaricales</taxon>
        <taxon>Marasmiineae</taxon>
        <taxon>Omphalotaceae</taxon>
        <taxon>Gymnopus</taxon>
    </lineage>
</organism>
<keyword evidence="4" id="KW-1185">Reference proteome</keyword>
<feature type="transmembrane region" description="Helical" evidence="1">
    <location>
        <begin position="12"/>
        <end position="39"/>
    </location>
</feature>
<dbReference type="OrthoDB" id="2535105at2759"/>
<protein>
    <recommendedName>
        <fullName evidence="2">DUF6534 domain-containing protein</fullName>
    </recommendedName>
</protein>
<feature type="transmembrane region" description="Helical" evidence="1">
    <location>
        <begin position="59"/>
        <end position="80"/>
    </location>
</feature>